<dbReference type="PANTHER" id="PTHR37806">
    <property type="entry name" value="LMO0724 PROTEIN"/>
    <property type="match status" value="1"/>
</dbReference>
<dbReference type="Pfam" id="PF13529">
    <property type="entry name" value="Peptidase_C39_2"/>
    <property type="match status" value="1"/>
</dbReference>
<evidence type="ECO:0000313" key="2">
    <source>
        <dbReference type="EMBL" id="MDN7228455.1"/>
    </source>
</evidence>
<reference evidence="2 3" key="1">
    <citation type="submission" date="2023-06" db="EMBL/GenBank/DDBJ databases">
        <title>Novel species in genus Planococcus.</title>
        <authorList>
            <person name="Ning S."/>
        </authorList>
    </citation>
    <scope>NUCLEOTIDE SEQUENCE [LARGE SCALE GENOMIC DNA]</scope>
    <source>
        <strain evidence="2 3">N064</strain>
    </source>
</reference>
<dbReference type="EMBL" id="JAUJWW010000006">
    <property type="protein sequence ID" value="MDN7228455.1"/>
    <property type="molecule type" value="Genomic_DNA"/>
</dbReference>
<accession>A0ABT8MU76</accession>
<keyword evidence="3" id="KW-1185">Reference proteome</keyword>
<dbReference type="RefSeq" id="WP_301726911.1">
    <property type="nucleotide sequence ID" value="NZ_JAUJWW010000006.1"/>
</dbReference>
<dbReference type="Gene3D" id="3.90.70.10">
    <property type="entry name" value="Cysteine proteinases"/>
    <property type="match status" value="1"/>
</dbReference>
<dbReference type="PANTHER" id="PTHR37806:SF1">
    <property type="entry name" value="PEPTIDASE C39-LIKE DOMAIN-CONTAINING PROTEIN"/>
    <property type="match status" value="1"/>
</dbReference>
<evidence type="ECO:0000313" key="3">
    <source>
        <dbReference type="Proteomes" id="UP001172054"/>
    </source>
</evidence>
<sequence>MIKIYGLFIGTLILAGCVQQPERTKPIAPEVPTVVDEEVQELETIAFKVKLTEFSTGNPLANQTFELQSAKGELLGTGTTNAQGMASFEDVALGQEVNVLLESPVMKISRHFIVDNENDELLIETYAQNKAISVPILLQEPELPTGCEMTSLTAMLNYYGEPVTKEEMAKKFLKKVPLRIEGGKLIGPDPQDAFTGDPTSAKGVYVFPQAVVETAEKYATSVNEQFAASDLSGSSSQEIEKYITSGVPVLMWITRELEPPVTNNGWWIEGTMEYHKTFQNQHAVVLTGIDESSVTIMDPLKGKVVHDKSEFFTSYESLGSYAMTLYKES</sequence>
<dbReference type="Proteomes" id="UP001172054">
    <property type="component" value="Unassembled WGS sequence"/>
</dbReference>
<dbReference type="PROSITE" id="PS51257">
    <property type="entry name" value="PROKAR_LIPOPROTEIN"/>
    <property type="match status" value="1"/>
</dbReference>
<protein>
    <submittedName>
        <fullName evidence="2">C39 family peptidase</fullName>
    </submittedName>
</protein>
<evidence type="ECO:0000259" key="1">
    <source>
        <dbReference type="Pfam" id="PF13529"/>
    </source>
</evidence>
<feature type="domain" description="Peptidase C39-like" evidence="1">
    <location>
        <begin position="133"/>
        <end position="299"/>
    </location>
</feature>
<gene>
    <name evidence="2" type="ORF">QWY15_14240</name>
</gene>
<proteinExistence type="predicted"/>
<name>A0ABT8MU76_9BACL</name>
<comment type="caution">
    <text evidence="2">The sequence shown here is derived from an EMBL/GenBank/DDBJ whole genome shotgun (WGS) entry which is preliminary data.</text>
</comment>
<dbReference type="InterPro" id="IPR039564">
    <property type="entry name" value="Peptidase_C39-like"/>
</dbReference>
<organism evidence="2 3">
    <name type="scientific">Planococcus liqunii</name>
    <dbReference type="NCBI Taxonomy" id="3058394"/>
    <lineage>
        <taxon>Bacteria</taxon>
        <taxon>Bacillati</taxon>
        <taxon>Bacillota</taxon>
        <taxon>Bacilli</taxon>
        <taxon>Bacillales</taxon>
        <taxon>Caryophanaceae</taxon>
        <taxon>Planococcus</taxon>
    </lineage>
</organism>